<dbReference type="EMBL" id="FNHE01000006">
    <property type="protein sequence ID" value="SDM49472.1"/>
    <property type="molecule type" value="Genomic_DNA"/>
</dbReference>
<evidence type="ECO:0000259" key="9">
    <source>
        <dbReference type="Pfam" id="PF01171"/>
    </source>
</evidence>
<dbReference type="SUPFAM" id="SSF52402">
    <property type="entry name" value="Adenine nucleotide alpha hydrolases-like"/>
    <property type="match status" value="1"/>
</dbReference>
<feature type="domain" description="tRNA(Ile)-lysidine synthase substrate-binding" evidence="10">
    <location>
        <begin position="230"/>
        <end position="295"/>
    </location>
</feature>
<evidence type="ECO:0000256" key="1">
    <source>
        <dbReference type="ARBA" id="ARBA00022490"/>
    </source>
</evidence>
<reference evidence="12" key="1">
    <citation type="submission" date="2016-10" db="EMBL/GenBank/DDBJ databases">
        <authorList>
            <person name="Varghese N."/>
            <person name="Submissions S."/>
        </authorList>
    </citation>
    <scope>NUCLEOTIDE SEQUENCE [LARGE SCALE GENOMIC DNA]</scope>
    <source>
        <strain evidence="12">DSM 45419</strain>
    </source>
</reference>
<dbReference type="InterPro" id="IPR011063">
    <property type="entry name" value="TilS/TtcA_N"/>
</dbReference>
<evidence type="ECO:0000259" key="10">
    <source>
        <dbReference type="Pfam" id="PF09179"/>
    </source>
</evidence>
<accession>A0A1G9TP95</accession>
<dbReference type="Pfam" id="PF09179">
    <property type="entry name" value="TilS"/>
    <property type="match status" value="1"/>
</dbReference>
<keyword evidence="3 7" id="KW-0819">tRNA processing</keyword>
<evidence type="ECO:0000313" key="11">
    <source>
        <dbReference type="EMBL" id="SDM49472.1"/>
    </source>
</evidence>
<dbReference type="EC" id="6.3.4.19" evidence="7"/>
<dbReference type="SUPFAM" id="SSF82829">
    <property type="entry name" value="MesJ substrate recognition domain-like"/>
    <property type="match status" value="1"/>
</dbReference>
<dbReference type="GO" id="GO:0005737">
    <property type="term" value="C:cytoplasm"/>
    <property type="evidence" value="ECO:0007669"/>
    <property type="project" value="UniProtKB-SubCell"/>
</dbReference>
<dbReference type="Pfam" id="PF01171">
    <property type="entry name" value="ATP_bind_3"/>
    <property type="match status" value="1"/>
</dbReference>
<comment type="function">
    <text evidence="7">Ligates lysine onto the cytidine present at position 34 of the AUA codon-specific tRNA(Ile) that contains the anticodon CAU, in an ATP-dependent manner. Cytidine is converted to lysidine, thus changing the amino acid specificity of the tRNA from methionine to isoleucine.</text>
</comment>
<comment type="domain">
    <text evidence="7">The N-terminal region contains the highly conserved SGGXDS motif, predicted to be a P-loop motif involved in ATP binding.</text>
</comment>
<evidence type="ECO:0000256" key="4">
    <source>
        <dbReference type="ARBA" id="ARBA00022741"/>
    </source>
</evidence>
<dbReference type="GO" id="GO:0005524">
    <property type="term" value="F:ATP binding"/>
    <property type="evidence" value="ECO:0007669"/>
    <property type="project" value="UniProtKB-UniRule"/>
</dbReference>
<dbReference type="AlphaFoldDB" id="A0A1G9TP95"/>
<comment type="subcellular location">
    <subcellularLocation>
        <location evidence="7">Cytoplasm</location>
    </subcellularLocation>
</comment>
<protein>
    <recommendedName>
        <fullName evidence="7">tRNA(Ile)-lysidine synthase</fullName>
        <ecNumber evidence="7">6.3.4.19</ecNumber>
    </recommendedName>
    <alternativeName>
        <fullName evidence="7">tRNA(Ile)-2-lysyl-cytidine synthase</fullName>
    </alternativeName>
    <alternativeName>
        <fullName evidence="7">tRNA(Ile)-lysidine synthetase</fullName>
    </alternativeName>
</protein>
<dbReference type="NCBIfam" id="TIGR02432">
    <property type="entry name" value="lysidine_TilS_N"/>
    <property type="match status" value="1"/>
</dbReference>
<dbReference type="GO" id="GO:0032267">
    <property type="term" value="F:tRNA(Ile)-lysidine synthase activity"/>
    <property type="evidence" value="ECO:0007669"/>
    <property type="project" value="UniProtKB-EC"/>
</dbReference>
<feature type="domain" description="tRNA(Ile)-lysidine/2-thiocytidine synthase N-terminal" evidence="9">
    <location>
        <begin position="2"/>
        <end position="178"/>
    </location>
</feature>
<dbReference type="InterPro" id="IPR015262">
    <property type="entry name" value="tRNA_Ile_lys_synt_subst-bd"/>
</dbReference>
<evidence type="ECO:0000256" key="6">
    <source>
        <dbReference type="ARBA" id="ARBA00048539"/>
    </source>
</evidence>
<gene>
    <name evidence="7" type="primary">tilS</name>
    <name evidence="11" type="ORF">SAMN05660642_02586</name>
</gene>
<dbReference type="STRING" id="1137991.SAMN05660642_02586"/>
<keyword evidence="5 7" id="KW-0067">ATP-binding</keyword>
<dbReference type="InterPro" id="IPR012094">
    <property type="entry name" value="tRNA_Ile_lys_synt"/>
</dbReference>
<feature type="region of interest" description="Disordered" evidence="8">
    <location>
        <begin position="293"/>
        <end position="319"/>
    </location>
</feature>
<dbReference type="InterPro" id="IPR014729">
    <property type="entry name" value="Rossmann-like_a/b/a_fold"/>
</dbReference>
<keyword evidence="1 7" id="KW-0963">Cytoplasm</keyword>
<dbReference type="PANTHER" id="PTHR43033:SF1">
    <property type="entry name" value="TRNA(ILE)-LYSIDINE SYNTHASE-RELATED"/>
    <property type="match status" value="1"/>
</dbReference>
<dbReference type="PANTHER" id="PTHR43033">
    <property type="entry name" value="TRNA(ILE)-LYSIDINE SYNTHASE-RELATED"/>
    <property type="match status" value="1"/>
</dbReference>
<evidence type="ECO:0000256" key="7">
    <source>
        <dbReference type="HAMAP-Rule" id="MF_01161"/>
    </source>
</evidence>
<comment type="similarity">
    <text evidence="7">Belongs to the tRNA(Ile)-lysidine synthase family.</text>
</comment>
<comment type="catalytic activity">
    <reaction evidence="6 7">
        <text>cytidine(34) in tRNA(Ile2) + L-lysine + ATP = lysidine(34) in tRNA(Ile2) + AMP + diphosphate + H(+)</text>
        <dbReference type="Rhea" id="RHEA:43744"/>
        <dbReference type="Rhea" id="RHEA-COMP:10625"/>
        <dbReference type="Rhea" id="RHEA-COMP:10670"/>
        <dbReference type="ChEBI" id="CHEBI:15378"/>
        <dbReference type="ChEBI" id="CHEBI:30616"/>
        <dbReference type="ChEBI" id="CHEBI:32551"/>
        <dbReference type="ChEBI" id="CHEBI:33019"/>
        <dbReference type="ChEBI" id="CHEBI:82748"/>
        <dbReference type="ChEBI" id="CHEBI:83665"/>
        <dbReference type="ChEBI" id="CHEBI:456215"/>
        <dbReference type="EC" id="6.3.4.19"/>
    </reaction>
</comment>
<name>A0A1G9TP95_9ACTN</name>
<organism evidence="11 12">
    <name type="scientific">Geodermatophilus siccatus</name>
    <dbReference type="NCBI Taxonomy" id="1137991"/>
    <lineage>
        <taxon>Bacteria</taxon>
        <taxon>Bacillati</taxon>
        <taxon>Actinomycetota</taxon>
        <taxon>Actinomycetes</taxon>
        <taxon>Geodermatophilales</taxon>
        <taxon>Geodermatophilaceae</taxon>
        <taxon>Geodermatophilus</taxon>
    </lineage>
</organism>
<feature type="compositionally biased region" description="Basic and acidic residues" evidence="8">
    <location>
        <begin position="305"/>
        <end position="319"/>
    </location>
</feature>
<proteinExistence type="inferred from homology"/>
<feature type="binding site" evidence="7">
    <location>
        <begin position="6"/>
        <end position="11"/>
    </location>
    <ligand>
        <name>ATP</name>
        <dbReference type="ChEBI" id="CHEBI:30616"/>
    </ligand>
</feature>
<keyword evidence="4 7" id="KW-0547">Nucleotide-binding</keyword>
<evidence type="ECO:0000256" key="5">
    <source>
        <dbReference type="ARBA" id="ARBA00022840"/>
    </source>
</evidence>
<dbReference type="GO" id="GO:0006400">
    <property type="term" value="P:tRNA modification"/>
    <property type="evidence" value="ECO:0007669"/>
    <property type="project" value="UniProtKB-UniRule"/>
</dbReference>
<dbReference type="Gene3D" id="3.40.50.620">
    <property type="entry name" value="HUPs"/>
    <property type="match status" value="1"/>
</dbReference>
<keyword evidence="2 7" id="KW-0436">Ligase</keyword>
<dbReference type="Proteomes" id="UP000198680">
    <property type="component" value="Unassembled WGS sequence"/>
</dbReference>
<keyword evidence="12" id="KW-1185">Reference proteome</keyword>
<evidence type="ECO:0000256" key="3">
    <source>
        <dbReference type="ARBA" id="ARBA00022694"/>
    </source>
</evidence>
<evidence type="ECO:0000256" key="8">
    <source>
        <dbReference type="SAM" id="MobiDB-lite"/>
    </source>
</evidence>
<dbReference type="CDD" id="cd01992">
    <property type="entry name" value="TilS_N"/>
    <property type="match status" value="1"/>
</dbReference>
<evidence type="ECO:0000313" key="12">
    <source>
        <dbReference type="Proteomes" id="UP000198680"/>
    </source>
</evidence>
<evidence type="ECO:0000256" key="2">
    <source>
        <dbReference type="ARBA" id="ARBA00022598"/>
    </source>
</evidence>
<sequence length="319" mass="33089">MLAAVSGGADSLALAAALAFEARSAGVRVGGVTVDHGLQPGSGERAERTAELLRGLGLDPVLVRRVAVGADGGPEGAARTARYAVLAAAAADLGARVALGHTLDDQAETVLLGLGRGSGPRSVAGMVAERTTGGVLWWRPLLGVRRATARRACADQDLPVWDDPWNADPAYTRARLRGEVLPLMEEVLGGGVAPALARTADLLREDLDALDELAATQLARLAGEAVDGGLPARELAALPAALRRRVLRGWLRGAGVPDVQAVHLRAVEALVTHWRGQGRVDLPGGAGALRTSGRLVLSPPVVRGPRPEDAPHTREESRP</sequence>
<dbReference type="Gene3D" id="1.20.59.20">
    <property type="match status" value="1"/>
</dbReference>
<dbReference type="HAMAP" id="MF_01161">
    <property type="entry name" value="tRNA_Ile_lys_synt"/>
    <property type="match status" value="1"/>
</dbReference>
<dbReference type="InterPro" id="IPR012795">
    <property type="entry name" value="tRNA_Ile_lys_synt_N"/>
</dbReference>